<name>A0ABR2KCJ1_9EUKA</name>
<dbReference type="EMBL" id="JAPFFF010000005">
    <property type="protein sequence ID" value="KAK8888850.1"/>
    <property type="molecule type" value="Genomic_DNA"/>
</dbReference>
<organism evidence="1 2">
    <name type="scientific">Tritrichomonas musculus</name>
    <dbReference type="NCBI Taxonomy" id="1915356"/>
    <lineage>
        <taxon>Eukaryota</taxon>
        <taxon>Metamonada</taxon>
        <taxon>Parabasalia</taxon>
        <taxon>Tritrichomonadida</taxon>
        <taxon>Tritrichomonadidae</taxon>
        <taxon>Tritrichomonas</taxon>
    </lineage>
</organism>
<keyword evidence="2" id="KW-1185">Reference proteome</keyword>
<proteinExistence type="predicted"/>
<gene>
    <name evidence="1" type="ORF">M9Y10_033590</name>
</gene>
<reference evidence="1 2" key="1">
    <citation type="submission" date="2024-04" db="EMBL/GenBank/DDBJ databases">
        <title>Tritrichomonas musculus Genome.</title>
        <authorList>
            <person name="Alves-Ferreira E."/>
            <person name="Grigg M."/>
            <person name="Lorenzi H."/>
            <person name="Galac M."/>
        </authorList>
    </citation>
    <scope>NUCLEOTIDE SEQUENCE [LARGE SCALE GENOMIC DNA]</scope>
    <source>
        <strain evidence="1 2">EAF2021</strain>
    </source>
</reference>
<protein>
    <submittedName>
        <fullName evidence="1">Uncharacterized protein</fullName>
    </submittedName>
</protein>
<evidence type="ECO:0000313" key="1">
    <source>
        <dbReference type="EMBL" id="KAK8888850.1"/>
    </source>
</evidence>
<sequence length="894" mass="104945">MSEREKHKLGLISEYFEKFQKFQIQMCAYRHPEFKDYMIFPAADRHFKHLFNEICQMVEGKNIQESLSNLYDFSLFTPKYSKGNFDFILVQGRVEKICETCIAHKDFSECIFNIFIQVLISQKPRRSLKMIHPVLEIYKNSDINSTWLKQLCQFYTMLQNIENDSQARVLIYALNYYLTFRDESQFVSKLSSCQFSHILKMIFEKLTSFPNSLFHIIKYDPFIFSFLECEECSNIDISQIPPFSLVLQSGEEVPKSFFMRYRGIFLEIINMLLIFSKSYFTAEERGNLTAITSNVLNYVESGPVGRDAFIFILLHFLRSDFLRKNAEIFFQYIAEGEIKIPNNDKEETKKSDSFINIPRFNAISILVFSIDTDIFPSTISLICNDYCKILITNTLKKIIDHFPDSPFKEKAQSVFAKLYGYPKPEKSICERATQITYQIWKNGLVDSNRSEAANLLIDLSQKRPNILISECSAVYVDPRNMKYFLQLALAFFSKNKYTQAHFTFYSYIASILLPLANTNTPRRVDDQLINENSKYDEKKYHITNSDSKYPFHFYFNVDGPDKNCNNIFFNLPRWHLFSIQRELILTKMVESIDLMTFLVRMNQSLTPSLFIGSTLIFSKIIQKDDPRTKKIFSNFSTLNFTFLAVFFQKATLYELPEITRELMRLMENCPQLSIDSIQCLTNALISTGKNNGYRTFIRFLAPLFRNEHYVKQIIDRDYYLKIVEKFLEFTDDPQFKKDELVASLSFIYFWRVLGTFPNMPKIEPKLQELVFKSISNITGHKNEDLFYKAFFELIITHGIQLLIDVMTNIDDSSIFSSSYKLVEMLLKLPKKMIDEIKINLTQTLKDKVSTDILNLFNNLKTDDENNELTVKWIPWPIDDFVYDVTGLDCRCDSK</sequence>
<comment type="caution">
    <text evidence="1">The sequence shown here is derived from an EMBL/GenBank/DDBJ whole genome shotgun (WGS) entry which is preliminary data.</text>
</comment>
<evidence type="ECO:0000313" key="2">
    <source>
        <dbReference type="Proteomes" id="UP001470230"/>
    </source>
</evidence>
<dbReference type="Proteomes" id="UP001470230">
    <property type="component" value="Unassembled WGS sequence"/>
</dbReference>
<accession>A0ABR2KCJ1</accession>